<gene>
    <name evidence="2" type="ORF">BGW36DRAFT_360109</name>
</gene>
<dbReference type="Proteomes" id="UP001201262">
    <property type="component" value="Unassembled WGS sequence"/>
</dbReference>
<reference evidence="2" key="1">
    <citation type="submission" date="2021-12" db="EMBL/GenBank/DDBJ databases">
        <title>Convergent genome expansion in fungi linked to evolution of root-endophyte symbiosis.</title>
        <authorList>
            <consortium name="DOE Joint Genome Institute"/>
            <person name="Ke Y.-H."/>
            <person name="Bonito G."/>
            <person name="Liao H.-L."/>
            <person name="Looney B."/>
            <person name="Rojas-Flechas A."/>
            <person name="Nash J."/>
            <person name="Hameed K."/>
            <person name="Schadt C."/>
            <person name="Martin F."/>
            <person name="Crous P.W."/>
            <person name="Miettinen O."/>
            <person name="Magnuson J.K."/>
            <person name="Labbe J."/>
            <person name="Jacobson D."/>
            <person name="Doktycz M.J."/>
            <person name="Veneault-Fourrey C."/>
            <person name="Kuo A."/>
            <person name="Mondo S."/>
            <person name="Calhoun S."/>
            <person name="Riley R."/>
            <person name="Ohm R."/>
            <person name="LaButti K."/>
            <person name="Andreopoulos B."/>
            <person name="Pangilinan J."/>
            <person name="Nolan M."/>
            <person name="Tritt A."/>
            <person name="Clum A."/>
            <person name="Lipzen A."/>
            <person name="Daum C."/>
            <person name="Barry K."/>
            <person name="Grigoriev I.V."/>
            <person name="Vilgalys R."/>
        </authorList>
    </citation>
    <scope>NUCLEOTIDE SEQUENCE</scope>
    <source>
        <strain evidence="2">PMI_201</strain>
    </source>
</reference>
<dbReference type="PANTHER" id="PTHR45681">
    <property type="entry name" value="POLYKETIDE SYNTHASE 44-RELATED"/>
    <property type="match status" value="1"/>
</dbReference>
<sequence>MAARTNLLLSPSYFITTAKIAMLSPNSHGCIWNAQANRYAHRESVVLKRLHNTVINSNPIECMIRAININQDSRIIRLSMPSSTSQLQLIQTTYTHAGLDTQNLQDHYQYFKAYRTETKAKNS</sequence>
<keyword evidence="1" id="KW-0808">Transferase</keyword>
<dbReference type="Gene3D" id="3.40.47.10">
    <property type="match status" value="1"/>
</dbReference>
<dbReference type="GO" id="GO:0016746">
    <property type="term" value="F:acyltransferase activity"/>
    <property type="evidence" value="ECO:0007669"/>
    <property type="project" value="InterPro"/>
</dbReference>
<comment type="caution">
    <text evidence="2">The sequence shown here is derived from an EMBL/GenBank/DDBJ whole genome shotgun (WGS) entry which is preliminary data.</text>
</comment>
<dbReference type="PANTHER" id="PTHR45681:SF6">
    <property type="entry name" value="POLYKETIDE SYNTHASE 37"/>
    <property type="match status" value="1"/>
</dbReference>
<protein>
    <submittedName>
        <fullName evidence="2">Uncharacterized protein</fullName>
    </submittedName>
</protein>
<dbReference type="InterPro" id="IPR050444">
    <property type="entry name" value="Polyketide_Synthase"/>
</dbReference>
<dbReference type="EMBL" id="JAJTJA010000007">
    <property type="protein sequence ID" value="KAH8696257.1"/>
    <property type="molecule type" value="Genomic_DNA"/>
</dbReference>
<organism evidence="2 3">
    <name type="scientific">Talaromyces proteolyticus</name>
    <dbReference type="NCBI Taxonomy" id="1131652"/>
    <lineage>
        <taxon>Eukaryota</taxon>
        <taxon>Fungi</taxon>
        <taxon>Dikarya</taxon>
        <taxon>Ascomycota</taxon>
        <taxon>Pezizomycotina</taxon>
        <taxon>Eurotiomycetes</taxon>
        <taxon>Eurotiomycetidae</taxon>
        <taxon>Eurotiales</taxon>
        <taxon>Trichocomaceae</taxon>
        <taxon>Talaromyces</taxon>
        <taxon>Talaromyces sect. Bacilispori</taxon>
    </lineage>
</organism>
<dbReference type="GeneID" id="70244426"/>
<dbReference type="AlphaFoldDB" id="A0AAD4KQT5"/>
<dbReference type="SUPFAM" id="SSF53901">
    <property type="entry name" value="Thiolase-like"/>
    <property type="match status" value="1"/>
</dbReference>
<dbReference type="RefSeq" id="XP_046071195.1">
    <property type="nucleotide sequence ID" value="XM_046214139.1"/>
</dbReference>
<name>A0AAD4KQT5_9EURO</name>
<keyword evidence="3" id="KW-1185">Reference proteome</keyword>
<dbReference type="InterPro" id="IPR016039">
    <property type="entry name" value="Thiolase-like"/>
</dbReference>
<evidence type="ECO:0000313" key="2">
    <source>
        <dbReference type="EMBL" id="KAH8696257.1"/>
    </source>
</evidence>
<proteinExistence type="predicted"/>
<accession>A0AAD4KQT5</accession>
<evidence type="ECO:0000256" key="1">
    <source>
        <dbReference type="ARBA" id="ARBA00022679"/>
    </source>
</evidence>
<evidence type="ECO:0000313" key="3">
    <source>
        <dbReference type="Proteomes" id="UP001201262"/>
    </source>
</evidence>